<dbReference type="GO" id="GO:0009254">
    <property type="term" value="P:peptidoglycan turnover"/>
    <property type="evidence" value="ECO:0007669"/>
    <property type="project" value="InterPro"/>
</dbReference>
<sequence length="401" mass="44234">MASFSGIGCTSGPSLDGLDLCHVEFTGDVQTDIWGYRIMKATTIPYTPEWQGLLRTACQLSGEQLIRLHVEYGHFVGQTIDEFIQTEGINNLDFVAAHGHTVFHQPNLGYTFQLGDGETTAVHLKYPFVCNFGNKDVALGGQGAPLVPNGEKFLFSHKDICINLSGIANIGLRGLQGYDVCPCNYVSNMLANLHDSKLEYDPEGDIARTGKVIDDVLCQLEELDYYKQLPPKSMESEKIENSMLPLLDTDKYKIPDLLRTFAEHVANRLADACKDGRNMLHAGNVSKQNCVIKVLVSGGGSFNTHLITLFKSKLLNEGFDIEIADSDTIVFKEALIFAFLGLRCLLNQENIMASVTGSRFDSISGSIHRPVHSSSSVTRIIRFLMEKNKHRTDSTSSICSS</sequence>
<dbReference type="Gene3D" id="3.30.420.40">
    <property type="match status" value="2"/>
</dbReference>
<dbReference type="GO" id="GO:0016773">
    <property type="term" value="F:phosphotransferase activity, alcohol group as acceptor"/>
    <property type="evidence" value="ECO:0007669"/>
    <property type="project" value="InterPro"/>
</dbReference>
<keyword evidence="1" id="KW-0808">Transferase</keyword>
<dbReference type="OrthoDB" id="5427593at2759"/>
<evidence type="ECO:0000313" key="2">
    <source>
        <dbReference type="Proteomes" id="UP000507470"/>
    </source>
</evidence>
<gene>
    <name evidence="1" type="ORF">MCOR_339</name>
</gene>
<name>A0A6J7ZV20_MYTCO</name>
<dbReference type="AlphaFoldDB" id="A0A6J7ZV20"/>
<reference evidence="1 2" key="1">
    <citation type="submission" date="2020-06" db="EMBL/GenBank/DDBJ databases">
        <authorList>
            <person name="Li R."/>
            <person name="Bekaert M."/>
        </authorList>
    </citation>
    <scope>NUCLEOTIDE SEQUENCE [LARGE SCALE GENOMIC DNA]</scope>
    <source>
        <strain evidence="2">wild</strain>
    </source>
</reference>
<keyword evidence="2" id="KW-1185">Reference proteome</keyword>
<evidence type="ECO:0000313" key="1">
    <source>
        <dbReference type="EMBL" id="CAC5355858.1"/>
    </source>
</evidence>
<dbReference type="Proteomes" id="UP000507470">
    <property type="component" value="Unassembled WGS sequence"/>
</dbReference>
<protein>
    <submittedName>
        <fullName evidence="1">AnmK</fullName>
        <ecNumber evidence="1">2.7.1.170</ecNumber>
    </submittedName>
</protein>
<dbReference type="GO" id="GO:0006040">
    <property type="term" value="P:amino sugar metabolic process"/>
    <property type="evidence" value="ECO:0007669"/>
    <property type="project" value="InterPro"/>
</dbReference>
<dbReference type="Pfam" id="PF03702">
    <property type="entry name" value="AnmK"/>
    <property type="match status" value="1"/>
</dbReference>
<dbReference type="EC" id="2.7.1.170" evidence="1"/>
<accession>A0A6J7ZV20</accession>
<dbReference type="GO" id="GO:0005524">
    <property type="term" value="F:ATP binding"/>
    <property type="evidence" value="ECO:0007669"/>
    <property type="project" value="InterPro"/>
</dbReference>
<dbReference type="PANTHER" id="PTHR30605">
    <property type="entry name" value="ANHYDRO-N-ACETYLMURAMIC ACID KINASE"/>
    <property type="match status" value="1"/>
</dbReference>
<dbReference type="EMBL" id="CACVKT020000093">
    <property type="protein sequence ID" value="CAC5355858.1"/>
    <property type="molecule type" value="Genomic_DNA"/>
</dbReference>
<organism evidence="1 2">
    <name type="scientific">Mytilus coruscus</name>
    <name type="common">Sea mussel</name>
    <dbReference type="NCBI Taxonomy" id="42192"/>
    <lineage>
        <taxon>Eukaryota</taxon>
        <taxon>Metazoa</taxon>
        <taxon>Spiralia</taxon>
        <taxon>Lophotrochozoa</taxon>
        <taxon>Mollusca</taxon>
        <taxon>Bivalvia</taxon>
        <taxon>Autobranchia</taxon>
        <taxon>Pteriomorphia</taxon>
        <taxon>Mytilida</taxon>
        <taxon>Mytiloidea</taxon>
        <taxon>Mytilidae</taxon>
        <taxon>Mytilinae</taxon>
        <taxon>Mytilus</taxon>
    </lineage>
</organism>
<proteinExistence type="predicted"/>
<dbReference type="PANTHER" id="PTHR30605:SF0">
    <property type="entry name" value="ANHYDRO-N-ACETYLMURAMIC ACID KINASE"/>
    <property type="match status" value="1"/>
</dbReference>
<dbReference type="InterPro" id="IPR005338">
    <property type="entry name" value="Anhydro_N_Ac-Mur_kinase"/>
</dbReference>